<evidence type="ECO:0000313" key="2">
    <source>
        <dbReference type="Proteomes" id="UP001333996"/>
    </source>
</evidence>
<dbReference type="RefSeq" id="WP_329506513.1">
    <property type="nucleotide sequence ID" value="NZ_BAAAYZ010000154.1"/>
</dbReference>
<comment type="caution">
    <text evidence="1">The sequence shown here is derived from an EMBL/GenBank/DDBJ whole genome shotgun (WGS) entry which is preliminary data.</text>
</comment>
<organism evidence="1 2">
    <name type="scientific">Streptomyces chiangmaiensis</name>
    <dbReference type="NCBI Taxonomy" id="766497"/>
    <lineage>
        <taxon>Bacteria</taxon>
        <taxon>Bacillati</taxon>
        <taxon>Actinomycetota</taxon>
        <taxon>Actinomycetes</taxon>
        <taxon>Kitasatosporales</taxon>
        <taxon>Streptomycetaceae</taxon>
        <taxon>Streptomyces</taxon>
    </lineage>
</organism>
<keyword evidence="2" id="KW-1185">Reference proteome</keyword>
<gene>
    <name evidence="1" type="ORF">VXC91_09270</name>
</gene>
<sequence>MAGVVPGVLTSAAASLVLHRVGLAGAHSPVMAPPVNLIGSMVRNLLLPLLVLAFAEAFRRGGELARDVEGLV</sequence>
<accession>A0ABU7FDX8</accession>
<dbReference type="EMBL" id="JAYWVC010000020">
    <property type="protein sequence ID" value="MED7822166.1"/>
    <property type="molecule type" value="Genomic_DNA"/>
</dbReference>
<protein>
    <submittedName>
        <fullName evidence="1">Uncharacterized protein</fullName>
    </submittedName>
</protein>
<proteinExistence type="predicted"/>
<dbReference type="Proteomes" id="UP001333996">
    <property type="component" value="Unassembled WGS sequence"/>
</dbReference>
<reference evidence="1" key="1">
    <citation type="submission" date="2024-01" db="EMBL/GenBank/DDBJ databases">
        <title>First draft genome sequence data of TA4-1, the type strain of Gram-positive actinobacterium Streptomyces chiangmaiensis.</title>
        <authorList>
            <person name="Yasawong M."/>
            <person name="Nantapong N."/>
        </authorList>
    </citation>
    <scope>NUCLEOTIDE SEQUENCE</scope>
    <source>
        <strain evidence="1">TA4-1</strain>
    </source>
</reference>
<name>A0ABU7FDX8_9ACTN</name>
<evidence type="ECO:0000313" key="1">
    <source>
        <dbReference type="EMBL" id="MED7822166.1"/>
    </source>
</evidence>